<dbReference type="PROSITE" id="PS51687">
    <property type="entry name" value="SAM_MT_RNA_M5U"/>
    <property type="match status" value="1"/>
</dbReference>
<dbReference type="eggNOG" id="COG2265">
    <property type="taxonomic scope" value="Bacteria"/>
</dbReference>
<evidence type="ECO:0000256" key="3">
    <source>
        <dbReference type="ARBA" id="ARBA00022691"/>
    </source>
</evidence>
<dbReference type="InterPro" id="IPR012340">
    <property type="entry name" value="NA-bd_OB-fold"/>
</dbReference>
<dbReference type="GO" id="GO:0070475">
    <property type="term" value="P:rRNA base methylation"/>
    <property type="evidence" value="ECO:0007669"/>
    <property type="project" value="TreeGrafter"/>
</dbReference>
<keyword evidence="1 4" id="KW-0489">Methyltransferase</keyword>
<dbReference type="PANTHER" id="PTHR11061">
    <property type="entry name" value="RNA M5U METHYLTRANSFERASE"/>
    <property type="match status" value="1"/>
</dbReference>
<sequence length="482" mass="54829">MSIRNKQCQVEVDIVNFSKKGNGIGYFLRQDEQTWPVEVSFAVPGDRVKTTLSRKRSGIYRSRLDEIMAPSPDRIAPKCSHFGVCGGCRWQQMPYSKQLKEKELLIQHQFGHLLTDSVDLYQIVPCDTPWNYRNKMEFSFSTDLEGNKYLGLMMDQGRGKVMDLQECHLTNPWFIETVSAVRDWWEESELEAYHSYKDLGSLRTLTVREGIRTGDRMVNLTVSGNPDFALKKHHLEGFVAFVRDAIEPVDPDKRLSIFLTIQQIKKGYPTQFYEMHLYGADTIREELHIQMLTEGGLEPLLFHISPAAFFQPNTLQAEKLYSLALELAQISKEQVVYDLYCGTGTLGICAAKRAKQVVGVELSPESAHDARHNAKENRIENLTILTGAVRRVLEEIKEKELFPDPDVVMVDPPRAGLDPHAIKHLLELGPPKIVYVSCNPATQVENVKEFLKDGYVLKAVQPVDQFPQTVHIENIVLLAKKS</sequence>
<dbReference type="PROSITE" id="PS01231">
    <property type="entry name" value="TRMA_2"/>
    <property type="match status" value="1"/>
</dbReference>
<dbReference type="SUPFAM" id="SSF53335">
    <property type="entry name" value="S-adenosyl-L-methionine-dependent methyltransferases"/>
    <property type="match status" value="1"/>
</dbReference>
<protein>
    <submittedName>
        <fullName evidence="6">23S rRNA (Uracil-5-)-methyltransferase</fullName>
        <ecNumber evidence="6">2.1.1.-</ecNumber>
    </submittedName>
</protein>
<dbReference type="Gene3D" id="3.40.50.150">
    <property type="entry name" value="Vaccinia Virus protein VP39"/>
    <property type="match status" value="1"/>
</dbReference>
<evidence type="ECO:0000313" key="6">
    <source>
        <dbReference type="EMBL" id="ADI37579.1"/>
    </source>
</evidence>
<accession>D6YTW8</accession>
<dbReference type="InterPro" id="IPR010280">
    <property type="entry name" value="U5_MeTrfase_fam"/>
</dbReference>
<dbReference type="InterPro" id="IPR029063">
    <property type="entry name" value="SAM-dependent_MTases_sf"/>
</dbReference>
<evidence type="ECO:0000256" key="1">
    <source>
        <dbReference type="ARBA" id="ARBA00022603"/>
    </source>
</evidence>
<feature type="binding site" evidence="4">
    <location>
        <position position="361"/>
    </location>
    <ligand>
        <name>S-adenosyl-L-methionine</name>
        <dbReference type="ChEBI" id="CHEBI:59789"/>
    </ligand>
</feature>
<dbReference type="PANTHER" id="PTHR11061:SF30">
    <property type="entry name" value="TRNA (URACIL(54)-C(5))-METHYLTRANSFERASE"/>
    <property type="match status" value="1"/>
</dbReference>
<evidence type="ECO:0000256" key="5">
    <source>
        <dbReference type="PROSITE-ProRule" id="PRU10015"/>
    </source>
</evidence>
<dbReference type="HOGENOM" id="CLU_014689_7_0_0"/>
<dbReference type="CDD" id="cd02440">
    <property type="entry name" value="AdoMet_MTases"/>
    <property type="match status" value="1"/>
</dbReference>
<dbReference type="EMBL" id="CP001928">
    <property type="protein sequence ID" value="ADI37579.1"/>
    <property type="molecule type" value="Genomic_DNA"/>
</dbReference>
<name>D6YTW8_WADCW</name>
<comment type="similarity">
    <text evidence="4">Belongs to the class I-like SAM-binding methyltransferase superfamily. RNA M5U methyltransferase family.</text>
</comment>
<proteinExistence type="inferred from homology"/>
<gene>
    <name evidence="6" type="primary">rumA1</name>
    <name evidence="6" type="ordered locus">wcw_0204</name>
</gene>
<keyword evidence="2 4" id="KW-0808">Transferase</keyword>
<dbReference type="RefSeq" id="WP_013181307.1">
    <property type="nucleotide sequence ID" value="NC_014225.1"/>
</dbReference>
<dbReference type="Pfam" id="PF05958">
    <property type="entry name" value="tRNA_U5-meth_tr"/>
    <property type="match status" value="1"/>
</dbReference>
<organism evidence="6 7">
    <name type="scientific">Waddlia chondrophila (strain ATCC VR-1470 / WSU 86-1044)</name>
    <dbReference type="NCBI Taxonomy" id="716544"/>
    <lineage>
        <taxon>Bacteria</taxon>
        <taxon>Pseudomonadati</taxon>
        <taxon>Chlamydiota</taxon>
        <taxon>Chlamydiia</taxon>
        <taxon>Parachlamydiales</taxon>
        <taxon>Waddliaceae</taxon>
        <taxon>Waddlia</taxon>
    </lineage>
</organism>
<evidence type="ECO:0000256" key="2">
    <source>
        <dbReference type="ARBA" id="ARBA00022679"/>
    </source>
</evidence>
<evidence type="ECO:0000313" key="7">
    <source>
        <dbReference type="Proteomes" id="UP000001505"/>
    </source>
</evidence>
<dbReference type="FunFam" id="3.40.50.150:FF:000009">
    <property type="entry name" value="23S rRNA (Uracil(1939)-C(5))-methyltransferase RlmD"/>
    <property type="match status" value="1"/>
</dbReference>
<evidence type="ECO:0000256" key="4">
    <source>
        <dbReference type="PROSITE-ProRule" id="PRU01024"/>
    </source>
</evidence>
<dbReference type="Gene3D" id="2.40.50.140">
    <property type="entry name" value="Nucleic acid-binding proteins"/>
    <property type="match status" value="1"/>
</dbReference>
<dbReference type="InterPro" id="IPR030391">
    <property type="entry name" value="MeTrfase_TrmA_CS"/>
</dbReference>
<keyword evidence="7" id="KW-1185">Reference proteome</keyword>
<dbReference type="PROSITE" id="PS01230">
    <property type="entry name" value="TRMA_1"/>
    <property type="match status" value="1"/>
</dbReference>
<dbReference type="KEGG" id="wch:wcw_0204"/>
<feature type="active site" description="Nucleophile" evidence="4">
    <location>
        <position position="438"/>
    </location>
</feature>
<dbReference type="GO" id="GO:0070041">
    <property type="term" value="F:rRNA (uridine-C5-)-methyltransferase activity"/>
    <property type="evidence" value="ECO:0007669"/>
    <property type="project" value="TreeGrafter"/>
</dbReference>
<feature type="binding site" evidence="4">
    <location>
        <position position="411"/>
    </location>
    <ligand>
        <name>S-adenosyl-L-methionine</name>
        <dbReference type="ChEBI" id="CHEBI:59789"/>
    </ligand>
</feature>
<dbReference type="Proteomes" id="UP000001505">
    <property type="component" value="Chromosome"/>
</dbReference>
<reference evidence="6 7" key="1">
    <citation type="journal article" date="2010" name="PLoS ONE">
        <title>The Waddlia genome: a window into chlamydial biology.</title>
        <authorList>
            <person name="Bertelli C."/>
            <person name="Collyn F."/>
            <person name="Croxatto A."/>
            <person name="Ruckert C."/>
            <person name="Polkinghorne A."/>
            <person name="Kebbi-Beghdadi C."/>
            <person name="Goesmann A."/>
            <person name="Vaughan L."/>
            <person name="Greub G."/>
        </authorList>
    </citation>
    <scope>NUCLEOTIDE SEQUENCE [LARGE SCALE GENOMIC DNA]</scope>
    <source>
        <strain evidence="7">ATCC VR-1470 / WSU 86-1044</strain>
    </source>
</reference>
<feature type="binding site" evidence="4">
    <location>
        <position position="311"/>
    </location>
    <ligand>
        <name>S-adenosyl-L-methionine</name>
        <dbReference type="ChEBI" id="CHEBI:59789"/>
    </ligand>
</feature>
<dbReference type="STRING" id="716544.wcw_0204"/>
<dbReference type="EC" id="2.1.1.-" evidence="6"/>
<dbReference type="AlphaFoldDB" id="D6YTW8"/>
<dbReference type="InterPro" id="IPR030390">
    <property type="entry name" value="MeTrfase_TrmA_AS"/>
</dbReference>
<keyword evidence="3 4" id="KW-0949">S-adenosyl-L-methionine</keyword>
<feature type="active site" evidence="5">
    <location>
        <position position="438"/>
    </location>
</feature>
<feature type="binding site" evidence="4">
    <location>
        <position position="340"/>
    </location>
    <ligand>
        <name>S-adenosyl-L-methionine</name>
        <dbReference type="ChEBI" id="CHEBI:59789"/>
    </ligand>
</feature>
<dbReference type="Gene3D" id="2.40.50.1070">
    <property type="match status" value="1"/>
</dbReference>
<dbReference type="NCBIfam" id="TIGR00479">
    <property type="entry name" value="rumA"/>
    <property type="match status" value="1"/>
</dbReference>